<dbReference type="InterPro" id="IPR009081">
    <property type="entry name" value="PP-bd_ACP"/>
</dbReference>
<evidence type="ECO:0000313" key="3">
    <source>
        <dbReference type="Proteomes" id="UP000282378"/>
    </source>
</evidence>
<dbReference type="Proteomes" id="UP000282378">
    <property type="component" value="Unassembled WGS sequence"/>
</dbReference>
<reference evidence="2 3" key="1">
    <citation type="submission" date="2018-08" db="EMBL/GenBank/DDBJ databases">
        <title>Recombination of ecologically and evolutionarily significant loci maintains genetic cohesion in the Pseudomonas syringae species complex.</title>
        <authorList>
            <person name="Dillon M."/>
            <person name="Thakur S."/>
            <person name="Almeida R.N.D."/>
            <person name="Weir B.S."/>
            <person name="Guttman D.S."/>
        </authorList>
    </citation>
    <scope>NUCLEOTIDE SEQUENCE [LARGE SCALE GENOMIC DNA]</scope>
    <source>
        <strain evidence="2 3">88_10</strain>
    </source>
</reference>
<feature type="domain" description="Carrier" evidence="1">
    <location>
        <begin position="18"/>
        <end position="102"/>
    </location>
</feature>
<protein>
    <submittedName>
        <fullName evidence="2">Coronafacic acid synthetase, acyl carrier protein component</fullName>
    </submittedName>
</protein>
<dbReference type="Gene3D" id="1.10.1200.10">
    <property type="entry name" value="ACP-like"/>
    <property type="match status" value="1"/>
</dbReference>
<comment type="caution">
    <text evidence="2">The sequence shown here is derived from an EMBL/GenBank/DDBJ whole genome shotgun (WGS) entry which is preliminary data.</text>
</comment>
<dbReference type="SUPFAM" id="SSF47336">
    <property type="entry name" value="ACP-like"/>
    <property type="match status" value="1"/>
</dbReference>
<feature type="non-terminal residue" evidence="2">
    <location>
        <position position="1"/>
    </location>
</feature>
<evidence type="ECO:0000313" key="2">
    <source>
        <dbReference type="EMBL" id="RML84032.1"/>
    </source>
</evidence>
<evidence type="ECO:0000259" key="1">
    <source>
        <dbReference type="PROSITE" id="PS50075"/>
    </source>
</evidence>
<dbReference type="EMBL" id="RBNL01001918">
    <property type="protein sequence ID" value="RML84032.1"/>
    <property type="molecule type" value="Genomic_DNA"/>
</dbReference>
<gene>
    <name evidence="2" type="ORF">APX70_01926</name>
</gene>
<name>A0A3M2Z6X5_PSEYM</name>
<accession>A0A3M2Z6X5</accession>
<dbReference type="PROSITE" id="PS50075">
    <property type="entry name" value="CARRIER"/>
    <property type="match status" value="1"/>
</dbReference>
<dbReference type="AlphaFoldDB" id="A0A3M2Z6X5"/>
<organism evidence="2 3">
    <name type="scientific">Pseudomonas syringae pv. maculicola</name>
    <dbReference type="NCBI Taxonomy" id="59511"/>
    <lineage>
        <taxon>Bacteria</taxon>
        <taxon>Pseudomonadati</taxon>
        <taxon>Pseudomonadota</taxon>
        <taxon>Gammaproteobacteria</taxon>
        <taxon>Pseudomonadales</taxon>
        <taxon>Pseudomonadaceae</taxon>
        <taxon>Pseudomonas</taxon>
    </lineage>
</organism>
<proteinExistence type="predicted"/>
<dbReference type="InterPro" id="IPR036736">
    <property type="entry name" value="ACP-like_sf"/>
</dbReference>
<dbReference type="Pfam" id="PF00550">
    <property type="entry name" value="PP-binding"/>
    <property type="match status" value="1"/>
</dbReference>
<sequence length="102" mass="11027">TGSTAGPDTNPLPTTGALNVNEIEKTIVDILVDDLFISTPRADIDLNANLRNALGLDSLGFSELRAQCEYAFGVKIEDEDFNPKHFDSVHTLAQLLTALQAK</sequence>